<reference evidence="1 2" key="1">
    <citation type="submission" date="2020-08" db="EMBL/GenBank/DDBJ databases">
        <title>Functional genomics of gut bacteria from endangered species of beetles.</title>
        <authorList>
            <person name="Carlos-Shanley C."/>
        </authorList>
    </citation>
    <scope>NUCLEOTIDE SEQUENCE [LARGE SCALE GENOMIC DNA]</scope>
    <source>
        <strain evidence="1 2">S00151</strain>
    </source>
</reference>
<gene>
    <name evidence="1" type="ORF">HNP38_002483</name>
</gene>
<organism evidence="1 2">
    <name type="scientific">Chryseobacterium defluvii</name>
    <dbReference type="NCBI Taxonomy" id="160396"/>
    <lineage>
        <taxon>Bacteria</taxon>
        <taxon>Pseudomonadati</taxon>
        <taxon>Bacteroidota</taxon>
        <taxon>Flavobacteriia</taxon>
        <taxon>Flavobacteriales</taxon>
        <taxon>Weeksellaceae</taxon>
        <taxon>Chryseobacterium group</taxon>
        <taxon>Chryseobacterium</taxon>
    </lineage>
</organism>
<sequence length="120" mass="13865">MPRVKIINKEEAPENLSNFPNFHKSGSITGMKKLYYGKDALLVRCGDYIYNVTSEPKIYHNAEKLITYCIISTTDNPHIEILNEYYRKVKNGAFAEVTNNSGIKKKFLFENNQWNVIDAK</sequence>
<keyword evidence="2" id="KW-1185">Reference proteome</keyword>
<accession>A0A840KCI6</accession>
<dbReference type="Proteomes" id="UP000592180">
    <property type="component" value="Unassembled WGS sequence"/>
</dbReference>
<dbReference type="EMBL" id="JACHLE010000003">
    <property type="protein sequence ID" value="MBB4807179.1"/>
    <property type="molecule type" value="Genomic_DNA"/>
</dbReference>
<evidence type="ECO:0000313" key="2">
    <source>
        <dbReference type="Proteomes" id="UP000592180"/>
    </source>
</evidence>
<comment type="caution">
    <text evidence="1">The sequence shown here is derived from an EMBL/GenBank/DDBJ whole genome shotgun (WGS) entry which is preliminary data.</text>
</comment>
<name>A0A840KCI6_9FLAO</name>
<protein>
    <submittedName>
        <fullName evidence="1">Uncharacterized protein</fullName>
    </submittedName>
</protein>
<dbReference type="AlphaFoldDB" id="A0A840KCI6"/>
<evidence type="ECO:0000313" key="1">
    <source>
        <dbReference type="EMBL" id="MBB4807179.1"/>
    </source>
</evidence>
<proteinExistence type="predicted"/>
<dbReference type="RefSeq" id="WP_228461052.1">
    <property type="nucleotide sequence ID" value="NZ_JACHLE010000003.1"/>
</dbReference>